<dbReference type="Proteomes" id="UP000001946">
    <property type="component" value="Chromosome"/>
</dbReference>
<organism evidence="1 2">
    <name type="scientific">Desulfitobacterium hafniense (strain Y51)</name>
    <dbReference type="NCBI Taxonomy" id="138119"/>
    <lineage>
        <taxon>Bacteria</taxon>
        <taxon>Bacillati</taxon>
        <taxon>Bacillota</taxon>
        <taxon>Clostridia</taxon>
        <taxon>Eubacteriales</taxon>
        <taxon>Desulfitobacteriaceae</taxon>
        <taxon>Desulfitobacterium</taxon>
    </lineage>
</organism>
<evidence type="ECO:0008006" key="3">
    <source>
        <dbReference type="Google" id="ProtNLM"/>
    </source>
</evidence>
<sequence length="343" mass="38992">MMETMQRSYGWNYTATESEKLWLEKRMAQMSPKEKLQLSAALELEPVNKAGDLINLTFQLDCYELFYPAKDDRELGEYVVRYLEYGKERALAYINQAKLGEYFRTRQEPGTFTGGAYVFPNGLIGTPVYDGSNLADLKDDAYSLKIKLSSASNKEGVWLRLPDYAEVNCGQPDELKIALDTLGVSSLGECQALEVVSVLPNLTDLLKQYDSLEELVYSGSNLGYVLEEGGQGLPHFMERFQAVMEYEKCDRLDLALDISQNLHCYDFVPRIEDIVEYGRQAAIKDGLVQPGTLSAECFDFEFYGKQKIREAGMIMTEFGYVGRNAKSFYYEYSQKENGFKLTI</sequence>
<proteinExistence type="predicted"/>
<reference evidence="1 2" key="1">
    <citation type="journal article" date="2006" name="J. Bacteriol.">
        <title>Complete genome sequence of the dehalorespiring bacterium Desulfitobacterium hafniense Y51 and comparison with Dehalococcoides ethenogenes 195.</title>
        <authorList>
            <person name="Nonaka H."/>
            <person name="Keresztes G."/>
            <person name="Shinoda Y."/>
            <person name="Ikenaga Y."/>
            <person name="Abe M."/>
            <person name="Naito K."/>
            <person name="Inatomi K."/>
            <person name="Furukawa K."/>
            <person name="Inui M."/>
            <person name="Yukawa H."/>
        </authorList>
    </citation>
    <scope>NUCLEOTIDE SEQUENCE [LARGE SCALE GENOMIC DNA]</scope>
    <source>
        <strain evidence="1 2">Y51</strain>
    </source>
</reference>
<gene>
    <name evidence="1" type="ordered locus">DSY3423</name>
</gene>
<name>Q24RY0_DESHY</name>
<dbReference type="KEGG" id="dsy:DSY3423"/>
<evidence type="ECO:0000313" key="2">
    <source>
        <dbReference type="Proteomes" id="UP000001946"/>
    </source>
</evidence>
<evidence type="ECO:0000313" key="1">
    <source>
        <dbReference type="EMBL" id="BAE85212.1"/>
    </source>
</evidence>
<dbReference type="eggNOG" id="ENOG502ZAHM">
    <property type="taxonomic scope" value="Bacteria"/>
</dbReference>
<dbReference type="HOGENOM" id="CLU_035893_1_0_9"/>
<accession>Q24RY0</accession>
<keyword evidence="2" id="KW-1185">Reference proteome</keyword>
<dbReference type="STRING" id="138119.DSY3423"/>
<dbReference type="EMBL" id="AP008230">
    <property type="protein sequence ID" value="BAE85212.1"/>
    <property type="molecule type" value="Genomic_DNA"/>
</dbReference>
<protein>
    <recommendedName>
        <fullName evidence="3">Antirestriction protein (ArdA)</fullName>
    </recommendedName>
</protein>
<dbReference type="AlphaFoldDB" id="Q24RY0"/>